<dbReference type="GO" id="GO:0004400">
    <property type="term" value="F:histidinol-phosphate transaminase activity"/>
    <property type="evidence" value="ECO:0007669"/>
    <property type="project" value="UniProtKB-EC"/>
</dbReference>
<evidence type="ECO:0000256" key="4">
    <source>
        <dbReference type="ARBA" id="ARBA00007970"/>
    </source>
</evidence>
<evidence type="ECO:0000256" key="11">
    <source>
        <dbReference type="ARBA" id="ARBA00047481"/>
    </source>
</evidence>
<dbReference type="RefSeq" id="WP_192007424.1">
    <property type="nucleotide sequence ID" value="NZ_JACYTQ010000001.1"/>
</dbReference>
<feature type="modified residue" description="N6-(pyridoxal phosphate)lysine" evidence="12">
    <location>
        <position position="210"/>
    </location>
</feature>
<dbReference type="Gene3D" id="3.40.640.10">
    <property type="entry name" value="Type I PLP-dependent aspartate aminotransferase-like (Major domain)"/>
    <property type="match status" value="1"/>
</dbReference>
<dbReference type="InterPro" id="IPR001917">
    <property type="entry name" value="Aminotrans_II_pyridoxalP_BS"/>
</dbReference>
<evidence type="ECO:0000256" key="3">
    <source>
        <dbReference type="ARBA" id="ARBA00005189"/>
    </source>
</evidence>
<evidence type="ECO:0000256" key="1">
    <source>
        <dbReference type="ARBA" id="ARBA00001933"/>
    </source>
</evidence>
<sequence length="355" mass="39992">MAFDLNKLLRPHILQLKPYSSARDEYSGKEGVFLDANENPFGSITKDDHNRYPDPYQQALKSKISEIKGVSSDQIFLGNGSDEAIDLLMRAFCRPGKDNIIILPPTYGMYEVSADVNDIATKRVNLTSDFQLKPDAILDEVDENTKIIFICSPNNPSGNKVNRQDIIKVIEGFDGLIVVDEAYIDFSDEPSFTTELSNYSNLLVMQTFSKAWGLASLRLGMAFASIEIIKILNKIKPPYNISGLTQETVLAAISDTSRMTKMVDEIMAERVYLQEAFEKMDLIKKIHPTHANFLLVEVPAAKRTYDYLIENQIIVRDRSKVTLCEECLRISVGTREENDRLIQALVHCPVDLTIA</sequence>
<evidence type="ECO:0000256" key="8">
    <source>
        <dbReference type="ARBA" id="ARBA00022679"/>
    </source>
</evidence>
<proteinExistence type="inferred from homology"/>
<keyword evidence="8 12" id="KW-0808">Transferase</keyword>
<dbReference type="PANTHER" id="PTHR42885">
    <property type="entry name" value="HISTIDINOL-PHOSPHATE AMINOTRANSFERASE-RELATED"/>
    <property type="match status" value="1"/>
</dbReference>
<dbReference type="EMBL" id="JACYTQ010000001">
    <property type="protein sequence ID" value="MBD8487479.1"/>
    <property type="molecule type" value="Genomic_DNA"/>
</dbReference>
<evidence type="ECO:0000256" key="5">
    <source>
        <dbReference type="ARBA" id="ARBA00011738"/>
    </source>
</evidence>
<comment type="subunit">
    <text evidence="5 12">Homodimer.</text>
</comment>
<evidence type="ECO:0000256" key="9">
    <source>
        <dbReference type="ARBA" id="ARBA00022898"/>
    </source>
</evidence>
<evidence type="ECO:0000313" key="15">
    <source>
        <dbReference type="Proteomes" id="UP000647133"/>
    </source>
</evidence>
<dbReference type="CDD" id="cd00609">
    <property type="entry name" value="AAT_like"/>
    <property type="match status" value="1"/>
</dbReference>
<dbReference type="HAMAP" id="MF_01023">
    <property type="entry name" value="HisC_aminotrans_2"/>
    <property type="match status" value="1"/>
</dbReference>
<keyword evidence="15" id="KW-1185">Reference proteome</keyword>
<keyword evidence="7 12" id="KW-0028">Amino-acid biosynthesis</keyword>
<evidence type="ECO:0000256" key="12">
    <source>
        <dbReference type="HAMAP-Rule" id="MF_01023"/>
    </source>
</evidence>
<dbReference type="Gene3D" id="3.90.1150.10">
    <property type="entry name" value="Aspartate Aminotransferase, domain 1"/>
    <property type="match status" value="1"/>
</dbReference>
<comment type="catalytic activity">
    <reaction evidence="11 12">
        <text>L-histidinol phosphate + 2-oxoglutarate = 3-(imidazol-4-yl)-2-oxopropyl phosphate + L-glutamate</text>
        <dbReference type="Rhea" id="RHEA:23744"/>
        <dbReference type="ChEBI" id="CHEBI:16810"/>
        <dbReference type="ChEBI" id="CHEBI:29985"/>
        <dbReference type="ChEBI" id="CHEBI:57766"/>
        <dbReference type="ChEBI" id="CHEBI:57980"/>
        <dbReference type="EC" id="2.6.1.9"/>
    </reaction>
</comment>
<dbReference type="InterPro" id="IPR015421">
    <property type="entry name" value="PyrdxlP-dep_Trfase_major"/>
</dbReference>
<name>A0ABR9AG75_9BACT</name>
<evidence type="ECO:0000256" key="10">
    <source>
        <dbReference type="ARBA" id="ARBA00023102"/>
    </source>
</evidence>
<comment type="cofactor">
    <cofactor evidence="1 12">
        <name>pyridoxal 5'-phosphate</name>
        <dbReference type="ChEBI" id="CHEBI:597326"/>
    </cofactor>
</comment>
<dbReference type="PANTHER" id="PTHR42885:SF2">
    <property type="entry name" value="HISTIDINOL-PHOSPHATE AMINOTRANSFERASE"/>
    <property type="match status" value="1"/>
</dbReference>
<keyword evidence="6 12" id="KW-0032">Aminotransferase</keyword>
<dbReference type="PROSITE" id="PS00599">
    <property type="entry name" value="AA_TRANSFER_CLASS_2"/>
    <property type="match status" value="1"/>
</dbReference>
<comment type="pathway">
    <text evidence="3">Lipid metabolism.</text>
</comment>
<gene>
    <name evidence="12 14" type="primary">hisC</name>
    <name evidence="14" type="ORF">IFO69_01845</name>
</gene>
<accession>A0ABR9AG75</accession>
<keyword evidence="9 12" id="KW-0663">Pyridoxal phosphate</keyword>
<evidence type="ECO:0000256" key="6">
    <source>
        <dbReference type="ARBA" id="ARBA00022576"/>
    </source>
</evidence>
<comment type="caution">
    <text evidence="14">The sequence shown here is derived from an EMBL/GenBank/DDBJ whole genome shotgun (WGS) entry which is preliminary data.</text>
</comment>
<feature type="domain" description="Aminotransferase class I/classII large" evidence="13">
    <location>
        <begin position="46"/>
        <end position="345"/>
    </location>
</feature>
<dbReference type="EC" id="2.6.1.9" evidence="12"/>
<comment type="pathway">
    <text evidence="2 12">Amino-acid biosynthesis; L-histidine biosynthesis; L-histidine from 5-phospho-alpha-D-ribose 1-diphosphate: step 7/9.</text>
</comment>
<evidence type="ECO:0000259" key="13">
    <source>
        <dbReference type="Pfam" id="PF00155"/>
    </source>
</evidence>
<dbReference type="InterPro" id="IPR004839">
    <property type="entry name" value="Aminotransferase_I/II_large"/>
</dbReference>
<dbReference type="Proteomes" id="UP000647133">
    <property type="component" value="Unassembled WGS sequence"/>
</dbReference>
<dbReference type="NCBIfam" id="TIGR01141">
    <property type="entry name" value="hisC"/>
    <property type="match status" value="1"/>
</dbReference>
<protein>
    <recommendedName>
        <fullName evidence="12">Histidinol-phosphate aminotransferase</fullName>
        <ecNumber evidence="12">2.6.1.9</ecNumber>
    </recommendedName>
    <alternativeName>
        <fullName evidence="12">Imidazole acetol-phosphate transaminase</fullName>
    </alternativeName>
</protein>
<dbReference type="InterPro" id="IPR015424">
    <property type="entry name" value="PyrdxlP-dep_Trfase"/>
</dbReference>
<organism evidence="14 15">
    <name type="scientific">Echinicola arenosa</name>
    <dbReference type="NCBI Taxonomy" id="2774144"/>
    <lineage>
        <taxon>Bacteria</taxon>
        <taxon>Pseudomonadati</taxon>
        <taxon>Bacteroidota</taxon>
        <taxon>Cytophagia</taxon>
        <taxon>Cytophagales</taxon>
        <taxon>Cyclobacteriaceae</taxon>
        <taxon>Echinicola</taxon>
    </lineage>
</organism>
<evidence type="ECO:0000256" key="2">
    <source>
        <dbReference type="ARBA" id="ARBA00005011"/>
    </source>
</evidence>
<dbReference type="InterPro" id="IPR015422">
    <property type="entry name" value="PyrdxlP-dep_Trfase_small"/>
</dbReference>
<dbReference type="Pfam" id="PF00155">
    <property type="entry name" value="Aminotran_1_2"/>
    <property type="match status" value="1"/>
</dbReference>
<dbReference type="SUPFAM" id="SSF53383">
    <property type="entry name" value="PLP-dependent transferases"/>
    <property type="match status" value="1"/>
</dbReference>
<comment type="similarity">
    <text evidence="4 12">Belongs to the class-II pyridoxal-phosphate-dependent aminotransferase family. Histidinol-phosphate aminotransferase subfamily.</text>
</comment>
<evidence type="ECO:0000256" key="7">
    <source>
        <dbReference type="ARBA" id="ARBA00022605"/>
    </source>
</evidence>
<dbReference type="InterPro" id="IPR005861">
    <property type="entry name" value="HisP_aminotrans"/>
</dbReference>
<reference evidence="14 15" key="1">
    <citation type="submission" date="2020-09" db="EMBL/GenBank/DDBJ databases">
        <title>Echinicola sp. CAU 1574 isolated from sand of Sido Beach.</title>
        <authorList>
            <person name="Kim W."/>
        </authorList>
    </citation>
    <scope>NUCLEOTIDE SEQUENCE [LARGE SCALE GENOMIC DNA]</scope>
    <source>
        <strain evidence="14 15">CAU 1574</strain>
    </source>
</reference>
<keyword evidence="10 12" id="KW-0368">Histidine biosynthesis</keyword>
<evidence type="ECO:0000313" key="14">
    <source>
        <dbReference type="EMBL" id="MBD8487479.1"/>
    </source>
</evidence>